<dbReference type="EMBL" id="FTNO01000003">
    <property type="protein sequence ID" value="SIR67134.1"/>
    <property type="molecule type" value="Genomic_DNA"/>
</dbReference>
<feature type="transmembrane region" description="Helical" evidence="1">
    <location>
        <begin position="278"/>
        <end position="297"/>
    </location>
</feature>
<evidence type="ECO:0000256" key="1">
    <source>
        <dbReference type="SAM" id="Phobius"/>
    </source>
</evidence>
<organism evidence="3 4">
    <name type="scientific">Haladaptatus litoreus</name>
    <dbReference type="NCBI Taxonomy" id="553468"/>
    <lineage>
        <taxon>Archaea</taxon>
        <taxon>Methanobacteriati</taxon>
        <taxon>Methanobacteriota</taxon>
        <taxon>Stenosarchaea group</taxon>
        <taxon>Halobacteria</taxon>
        <taxon>Halobacteriales</taxon>
        <taxon>Haladaptataceae</taxon>
        <taxon>Haladaptatus</taxon>
    </lineage>
</organism>
<feature type="domain" description="Phosphatidic acid phosphatase type 2/haloperoxidase" evidence="2">
    <location>
        <begin position="63"/>
        <end position="189"/>
    </location>
</feature>
<dbReference type="Pfam" id="PF01569">
    <property type="entry name" value="PAP2"/>
    <property type="match status" value="1"/>
</dbReference>
<sequence>MNSFVVWYESTLPDMLGGQAPWAVILLFALITQLGDVWFLFLLSGVLYVGGEYVPYVGIERRRGMFIIALVLTYVALIGVLKGVLLLPRPPGATEPPPLRWIPSIFANLFIIITTAKGPGFPSGHALGATMVWGGLALVIGHGSYRVRFGITGVVVTLVSLSRLVLGVHYFVDVLAGIIFGIVVLGILNWLAENGTHPERVLLTAVVIGSLGLFVNLTFESVAAIGGAVGGWIVWQNVAEAIPDHPSTEREAITALFVGMIASGIFGVVYIFNGPYLFTFLSTATAVGTAIGAPVIGKRLS</sequence>
<dbReference type="Gene3D" id="1.20.144.10">
    <property type="entry name" value="Phosphatidic acid phosphatase type 2/haloperoxidase"/>
    <property type="match status" value="1"/>
</dbReference>
<feature type="transmembrane region" description="Helical" evidence="1">
    <location>
        <begin position="171"/>
        <end position="191"/>
    </location>
</feature>
<evidence type="ECO:0000313" key="4">
    <source>
        <dbReference type="Proteomes" id="UP000186914"/>
    </source>
</evidence>
<feature type="transmembrane region" description="Helical" evidence="1">
    <location>
        <begin position="203"/>
        <end position="233"/>
    </location>
</feature>
<evidence type="ECO:0000259" key="2">
    <source>
        <dbReference type="SMART" id="SM00014"/>
    </source>
</evidence>
<dbReference type="SUPFAM" id="SSF48317">
    <property type="entry name" value="Acid phosphatase/Vanadium-dependent haloperoxidase"/>
    <property type="match status" value="1"/>
</dbReference>
<feature type="transmembrane region" description="Helical" evidence="1">
    <location>
        <begin position="64"/>
        <end position="87"/>
    </location>
</feature>
<dbReference type="AlphaFoldDB" id="A0A1N7CUJ9"/>
<proteinExistence type="predicted"/>
<dbReference type="SMART" id="SM00014">
    <property type="entry name" value="acidPPc"/>
    <property type="match status" value="1"/>
</dbReference>
<feature type="transmembrane region" description="Helical" evidence="1">
    <location>
        <begin position="253"/>
        <end position="272"/>
    </location>
</feature>
<protein>
    <submittedName>
        <fullName evidence="3">PAP2 superfamily protein</fullName>
    </submittedName>
</protein>
<dbReference type="Proteomes" id="UP000186914">
    <property type="component" value="Unassembled WGS sequence"/>
</dbReference>
<keyword evidence="4" id="KW-1185">Reference proteome</keyword>
<name>A0A1N7CUJ9_9EURY</name>
<dbReference type="InterPro" id="IPR000326">
    <property type="entry name" value="PAP2/HPO"/>
</dbReference>
<keyword evidence="1" id="KW-1133">Transmembrane helix</keyword>
<feature type="transmembrane region" description="Helical" evidence="1">
    <location>
        <begin position="99"/>
        <end position="116"/>
    </location>
</feature>
<dbReference type="OrthoDB" id="10182at2157"/>
<dbReference type="PANTHER" id="PTHR14969:SF13">
    <property type="entry name" value="AT30094P"/>
    <property type="match status" value="1"/>
</dbReference>
<gene>
    <name evidence="3" type="ORF">SAMN05421858_3257</name>
</gene>
<keyword evidence="1" id="KW-0812">Transmembrane</keyword>
<reference evidence="4" key="1">
    <citation type="submission" date="2017-01" db="EMBL/GenBank/DDBJ databases">
        <authorList>
            <person name="Varghese N."/>
            <person name="Submissions S."/>
        </authorList>
    </citation>
    <scope>NUCLEOTIDE SEQUENCE [LARGE SCALE GENOMIC DNA]</scope>
    <source>
        <strain evidence="4">CGMCC 1.7737</strain>
    </source>
</reference>
<accession>A0A1N7CUJ9</accession>
<dbReference type="PANTHER" id="PTHR14969">
    <property type="entry name" value="SPHINGOSINE-1-PHOSPHATE PHOSPHOHYDROLASE"/>
    <property type="match status" value="1"/>
</dbReference>
<dbReference type="InterPro" id="IPR036938">
    <property type="entry name" value="PAP2/HPO_sf"/>
</dbReference>
<feature type="transmembrane region" description="Helical" evidence="1">
    <location>
        <begin position="147"/>
        <end position="166"/>
    </location>
</feature>
<keyword evidence="1" id="KW-0472">Membrane</keyword>
<feature type="transmembrane region" description="Helical" evidence="1">
    <location>
        <begin position="20"/>
        <end position="43"/>
    </location>
</feature>
<evidence type="ECO:0000313" key="3">
    <source>
        <dbReference type="EMBL" id="SIR67134.1"/>
    </source>
</evidence>
<feature type="transmembrane region" description="Helical" evidence="1">
    <location>
        <begin position="123"/>
        <end position="141"/>
    </location>
</feature>